<comment type="caution">
    <text evidence="2">The sequence shown here is derived from an EMBL/GenBank/DDBJ whole genome shotgun (WGS) entry which is preliminary data.</text>
</comment>
<proteinExistence type="predicted"/>
<evidence type="ECO:0000256" key="1">
    <source>
        <dbReference type="SAM" id="MobiDB-lite"/>
    </source>
</evidence>
<dbReference type="AlphaFoldDB" id="A0A4Y2J4V0"/>
<name>A0A4Y2J4V0_ARAVE</name>
<dbReference type="EMBL" id="BGPR01003200">
    <property type="protein sequence ID" value="GBM84970.1"/>
    <property type="molecule type" value="Genomic_DNA"/>
</dbReference>
<dbReference type="OrthoDB" id="6074702at2759"/>
<reference evidence="2 3" key="1">
    <citation type="journal article" date="2019" name="Sci. Rep.">
        <title>Orb-weaving spider Araneus ventricosus genome elucidates the spidroin gene catalogue.</title>
        <authorList>
            <person name="Kono N."/>
            <person name="Nakamura H."/>
            <person name="Ohtoshi R."/>
            <person name="Moran D.A.P."/>
            <person name="Shinohara A."/>
            <person name="Yoshida Y."/>
            <person name="Fujiwara M."/>
            <person name="Mori M."/>
            <person name="Tomita M."/>
            <person name="Arakawa K."/>
        </authorList>
    </citation>
    <scope>NUCLEOTIDE SEQUENCE [LARGE SCALE GENOMIC DNA]</scope>
</reference>
<sequence length="121" mass="13418">MQKSRRTCRLFNCELCSSLAPNTSVCGYHRVIEIFKNPDITPEAVVDAGNRFLAALYGYAISASDTPSLNNVRSKCYMKSSFNKSSNMASLPSTESAVHQHSLRSKKKDRLISIPMKSSPQ</sequence>
<organism evidence="2 3">
    <name type="scientific">Araneus ventricosus</name>
    <name type="common">Orbweaver spider</name>
    <name type="synonym">Epeira ventricosa</name>
    <dbReference type="NCBI Taxonomy" id="182803"/>
    <lineage>
        <taxon>Eukaryota</taxon>
        <taxon>Metazoa</taxon>
        <taxon>Ecdysozoa</taxon>
        <taxon>Arthropoda</taxon>
        <taxon>Chelicerata</taxon>
        <taxon>Arachnida</taxon>
        <taxon>Araneae</taxon>
        <taxon>Araneomorphae</taxon>
        <taxon>Entelegynae</taxon>
        <taxon>Araneoidea</taxon>
        <taxon>Araneidae</taxon>
        <taxon>Araneus</taxon>
    </lineage>
</organism>
<gene>
    <name evidence="2" type="ORF">AVEN_49178_1</name>
</gene>
<evidence type="ECO:0000313" key="2">
    <source>
        <dbReference type="EMBL" id="GBM84970.1"/>
    </source>
</evidence>
<evidence type="ECO:0000313" key="3">
    <source>
        <dbReference type="Proteomes" id="UP000499080"/>
    </source>
</evidence>
<keyword evidence="3" id="KW-1185">Reference proteome</keyword>
<accession>A0A4Y2J4V0</accession>
<protein>
    <submittedName>
        <fullName evidence="2">Uncharacterized protein</fullName>
    </submittedName>
</protein>
<dbReference type="Proteomes" id="UP000499080">
    <property type="component" value="Unassembled WGS sequence"/>
</dbReference>
<feature type="compositionally biased region" description="Polar residues" evidence="1">
    <location>
        <begin position="84"/>
        <end position="99"/>
    </location>
</feature>
<feature type="region of interest" description="Disordered" evidence="1">
    <location>
        <begin position="84"/>
        <end position="121"/>
    </location>
</feature>